<comment type="caution">
    <text evidence="1">The sequence shown here is derived from an EMBL/GenBank/DDBJ whole genome shotgun (WGS) entry which is preliminary data.</text>
</comment>
<accession>A0A8I1YEF0</accession>
<dbReference type="GO" id="GO:0003677">
    <property type="term" value="F:DNA binding"/>
    <property type="evidence" value="ECO:0007669"/>
    <property type="project" value="InterPro"/>
</dbReference>
<dbReference type="Proteomes" id="UP000673383">
    <property type="component" value="Unassembled WGS sequence"/>
</dbReference>
<organism evidence="1 2">
    <name type="scientific">Bradyrhizobium elkanii</name>
    <dbReference type="NCBI Taxonomy" id="29448"/>
    <lineage>
        <taxon>Bacteria</taxon>
        <taxon>Pseudomonadati</taxon>
        <taxon>Pseudomonadota</taxon>
        <taxon>Alphaproteobacteria</taxon>
        <taxon>Hyphomicrobiales</taxon>
        <taxon>Nitrobacteraceae</taxon>
        <taxon>Bradyrhizobium</taxon>
    </lineage>
</organism>
<gene>
    <name evidence="1" type="ORF">JOH49_008158</name>
</gene>
<dbReference type="AlphaFoldDB" id="A0A8I1YEF0"/>
<evidence type="ECO:0000313" key="1">
    <source>
        <dbReference type="EMBL" id="MBP1298405.1"/>
    </source>
</evidence>
<evidence type="ECO:0000313" key="2">
    <source>
        <dbReference type="Proteomes" id="UP000673383"/>
    </source>
</evidence>
<protein>
    <submittedName>
        <fullName evidence="1">DNA invertase Pin-like site-specific DNA recombinase</fullName>
    </submittedName>
</protein>
<proteinExistence type="predicted"/>
<dbReference type="InterPro" id="IPR036162">
    <property type="entry name" value="Resolvase-like_N_sf"/>
</dbReference>
<dbReference type="RefSeq" id="WP_162136753.1">
    <property type="nucleotide sequence ID" value="NZ_JAFICZ010000001.1"/>
</dbReference>
<dbReference type="Gene3D" id="3.40.50.1390">
    <property type="entry name" value="Resolvase, N-terminal catalytic domain"/>
    <property type="match status" value="1"/>
</dbReference>
<reference evidence="1" key="1">
    <citation type="submission" date="2021-02" db="EMBL/GenBank/DDBJ databases">
        <title>Genomic Encyclopedia of Type Strains, Phase IV (KMG-V): Genome sequencing to study the core and pangenomes of soil and plant-associated prokaryotes.</title>
        <authorList>
            <person name="Whitman W."/>
        </authorList>
    </citation>
    <scope>NUCLEOTIDE SEQUENCE</scope>
    <source>
        <strain evidence="1">USDA 406</strain>
    </source>
</reference>
<dbReference type="GO" id="GO:0000150">
    <property type="term" value="F:DNA strand exchange activity"/>
    <property type="evidence" value="ECO:0007669"/>
    <property type="project" value="InterPro"/>
</dbReference>
<dbReference type="EMBL" id="JAFICZ010000001">
    <property type="protein sequence ID" value="MBP1298405.1"/>
    <property type="molecule type" value="Genomic_DNA"/>
</dbReference>
<name>A0A8I1YEF0_BRAEL</name>
<sequence>MANALTIRKDHLPKGDMERRAAQYVRMSTEKQVYSIANQMAVIAAYASAHRLAIVMRTKARAAFRSRTEQAFDG</sequence>